<evidence type="ECO:0000256" key="1">
    <source>
        <dbReference type="SAM" id="Phobius"/>
    </source>
</evidence>
<sequence length="358" mass="40834">MKQESHHILNDKITFRELVGRLRQWLMVFISHVRTFLVFVLIGMVLGLIVSLVKKPVYHADTTFVLEQSDMSGLGNISGLASMLGLNLGSIGSESGLFKGDNIMELYRSDAMLSQTLLAPFDSAPDGQLLVERFIHFHELDDKWEDEVDFENLDFSLSRGDFSIQQDSVLKEVVKLIRKENLLVDKPDRKLNIIKVSISSRDQSFAKIFNENLVSTVNDFYLKTKTKKTAENLQVLQNQADSVRTVLDDKVKQLARFQDRVPNPNPLLQEGTVASKQLQIDIQAAAAVYEEVVKNLEIAKINHRNNAPLIQIIDHPRYPLERSEIKVLTGMLVGATLFFILGLLWIYLKTMYFRHLKH</sequence>
<keyword evidence="1" id="KW-1133">Transmembrane helix</keyword>
<dbReference type="InterPro" id="IPR050445">
    <property type="entry name" value="Bact_polysacc_biosynth/exp"/>
</dbReference>
<gene>
    <name evidence="2" type="ORF">SAMN04488057_102176</name>
</gene>
<feature type="transmembrane region" description="Helical" evidence="1">
    <location>
        <begin position="25"/>
        <end position="50"/>
    </location>
</feature>
<organism evidence="2 3">
    <name type="scientific">Cyclobacterium lianum</name>
    <dbReference type="NCBI Taxonomy" id="388280"/>
    <lineage>
        <taxon>Bacteria</taxon>
        <taxon>Pseudomonadati</taxon>
        <taxon>Bacteroidota</taxon>
        <taxon>Cytophagia</taxon>
        <taxon>Cytophagales</taxon>
        <taxon>Cyclobacteriaceae</taxon>
        <taxon>Cyclobacterium</taxon>
    </lineage>
</organism>
<dbReference type="EMBL" id="FRCY01000002">
    <property type="protein sequence ID" value="SHM56982.1"/>
    <property type="molecule type" value="Genomic_DNA"/>
</dbReference>
<keyword evidence="1" id="KW-0812">Transmembrane</keyword>
<evidence type="ECO:0000313" key="3">
    <source>
        <dbReference type="Proteomes" id="UP000184513"/>
    </source>
</evidence>
<dbReference type="PANTHER" id="PTHR32309">
    <property type="entry name" value="TYROSINE-PROTEIN KINASE"/>
    <property type="match status" value="1"/>
</dbReference>
<name>A0A1M7JV90_9BACT</name>
<dbReference type="PANTHER" id="PTHR32309:SF31">
    <property type="entry name" value="CAPSULAR EXOPOLYSACCHARIDE FAMILY"/>
    <property type="match status" value="1"/>
</dbReference>
<reference evidence="2 3" key="1">
    <citation type="submission" date="2016-11" db="EMBL/GenBank/DDBJ databases">
        <authorList>
            <person name="Jaros S."/>
            <person name="Januszkiewicz K."/>
            <person name="Wedrychowicz H."/>
        </authorList>
    </citation>
    <scope>NUCLEOTIDE SEQUENCE [LARGE SCALE GENOMIC DNA]</scope>
    <source>
        <strain evidence="2 3">CGMCC 1.6102</strain>
    </source>
</reference>
<dbReference type="OrthoDB" id="745212at2"/>
<accession>A0A1M7JV90</accession>
<keyword evidence="3" id="KW-1185">Reference proteome</keyword>
<dbReference type="RefSeq" id="WP_073092135.1">
    <property type="nucleotide sequence ID" value="NZ_FRCY01000002.1"/>
</dbReference>
<keyword evidence="1" id="KW-0472">Membrane</keyword>
<feature type="transmembrane region" description="Helical" evidence="1">
    <location>
        <begin position="327"/>
        <end position="348"/>
    </location>
</feature>
<dbReference type="AlphaFoldDB" id="A0A1M7JV90"/>
<evidence type="ECO:0000313" key="2">
    <source>
        <dbReference type="EMBL" id="SHM56982.1"/>
    </source>
</evidence>
<proteinExistence type="predicted"/>
<dbReference type="Proteomes" id="UP000184513">
    <property type="component" value="Unassembled WGS sequence"/>
</dbReference>
<protein>
    <submittedName>
        <fullName evidence="2">Chain length determinant protein</fullName>
    </submittedName>
</protein>
<dbReference type="STRING" id="388280.SAMN04488057_102176"/>